<evidence type="ECO:0000256" key="3">
    <source>
        <dbReference type="ARBA" id="ARBA00022723"/>
    </source>
</evidence>
<comment type="cofactor">
    <cofactor evidence="7">
        <name>heme</name>
        <dbReference type="ChEBI" id="CHEBI:30413"/>
    </cofactor>
</comment>
<comment type="caution">
    <text evidence="9">The sequence shown here is derived from an EMBL/GenBank/DDBJ whole genome shotgun (WGS) entry which is preliminary data.</text>
</comment>
<dbReference type="AlphaFoldDB" id="A6GGL1"/>
<evidence type="ECO:0000256" key="6">
    <source>
        <dbReference type="ARBA" id="ARBA00023033"/>
    </source>
</evidence>
<accession>A6GGL1</accession>
<keyword evidence="4 8" id="KW-0560">Oxidoreductase</keyword>
<evidence type="ECO:0000313" key="10">
    <source>
        <dbReference type="Proteomes" id="UP000005801"/>
    </source>
</evidence>
<dbReference type="PANTHER" id="PTHR24291">
    <property type="entry name" value="CYTOCHROME P450 FAMILY 4"/>
    <property type="match status" value="1"/>
</dbReference>
<evidence type="ECO:0000256" key="1">
    <source>
        <dbReference type="ARBA" id="ARBA00010617"/>
    </source>
</evidence>
<keyword evidence="6 8" id="KW-0503">Monooxygenase</keyword>
<evidence type="ECO:0000256" key="2">
    <source>
        <dbReference type="ARBA" id="ARBA00022617"/>
    </source>
</evidence>
<dbReference type="SUPFAM" id="SSF48264">
    <property type="entry name" value="Cytochrome P450"/>
    <property type="match status" value="1"/>
</dbReference>
<reference evidence="9 10" key="1">
    <citation type="submission" date="2007-06" db="EMBL/GenBank/DDBJ databases">
        <authorList>
            <person name="Shimkets L."/>
            <person name="Ferriera S."/>
            <person name="Johnson J."/>
            <person name="Kravitz S."/>
            <person name="Beeson K."/>
            <person name="Sutton G."/>
            <person name="Rogers Y.-H."/>
            <person name="Friedman R."/>
            <person name="Frazier M."/>
            <person name="Venter J.C."/>
        </authorList>
    </citation>
    <scope>NUCLEOTIDE SEQUENCE [LARGE SCALE GENOMIC DNA]</scope>
    <source>
        <strain evidence="9 10">SIR-1</strain>
    </source>
</reference>
<dbReference type="Pfam" id="PF00067">
    <property type="entry name" value="p450"/>
    <property type="match status" value="1"/>
</dbReference>
<gene>
    <name evidence="9" type="ORF">PPSIR1_18972</name>
</gene>
<evidence type="ECO:0000256" key="7">
    <source>
        <dbReference type="PIRSR" id="PIRSR602401-1"/>
    </source>
</evidence>
<dbReference type="GO" id="GO:0016705">
    <property type="term" value="F:oxidoreductase activity, acting on paired donors, with incorporation or reduction of molecular oxygen"/>
    <property type="evidence" value="ECO:0007669"/>
    <property type="project" value="InterPro"/>
</dbReference>
<dbReference type="GO" id="GO:0005506">
    <property type="term" value="F:iron ion binding"/>
    <property type="evidence" value="ECO:0007669"/>
    <property type="project" value="InterPro"/>
</dbReference>
<dbReference type="InterPro" id="IPR002401">
    <property type="entry name" value="Cyt_P450_E_grp-I"/>
</dbReference>
<feature type="binding site" description="axial binding residue" evidence="7">
    <location>
        <position position="390"/>
    </location>
    <ligand>
        <name>heme</name>
        <dbReference type="ChEBI" id="CHEBI:30413"/>
    </ligand>
    <ligandPart>
        <name>Fe</name>
        <dbReference type="ChEBI" id="CHEBI:18248"/>
    </ligandPart>
</feature>
<dbReference type="PANTHER" id="PTHR24291:SF50">
    <property type="entry name" value="BIFUNCTIONAL ALBAFLAVENONE MONOOXYGENASE_TERPENE SYNTHASE"/>
    <property type="match status" value="1"/>
</dbReference>
<dbReference type="eggNOG" id="COG2124">
    <property type="taxonomic scope" value="Bacteria"/>
</dbReference>
<keyword evidence="3 7" id="KW-0479">Metal-binding</keyword>
<dbReference type="GO" id="GO:0020037">
    <property type="term" value="F:heme binding"/>
    <property type="evidence" value="ECO:0007669"/>
    <property type="project" value="InterPro"/>
</dbReference>
<sequence>MPTPPGRLLTGHFQALWNDGPRTMLEGHRDHGDHVRFRFGPFSYVSLRDLEDVRKVLVTDAQRYTKSKVYTALKLLLGEGLVTSEGAMWQRQRKLSSPAFRPRAVASFTEAMGACTRDLGERWRGLGDGAELDVHDEMMRLTLRIVGMTLVSKDLEGEARAFGEALSTVLEYINDVGGNPLASILWIPTAKNRRTLAARDTLDAVIQGIIDERRRAGSGPGDLLDMLMAARDEDTGEGMDARQLRDELMTLVVAGHETTSNALSWTWYLLSQHPEHVQRLRAEVDEVLGDRLPTPEDLAKLEHTERVLKESMRVYPPVWAVEREPSEAVEVGGYRLPKGTMIGISPYVLHRDPQHWPDPERFDPDRFTPERSAGRPRYAYLPFGAGPRVCIGAGFALTEAKAILAMLVRRFDLERVPGQAVHMEPGITLRPKHGLRMRLRVRGAAQAQDLSSVA</sequence>
<keyword evidence="2 7" id="KW-0349">Heme</keyword>
<dbReference type="EMBL" id="ABCS01000108">
    <property type="protein sequence ID" value="EDM74971.1"/>
    <property type="molecule type" value="Genomic_DNA"/>
</dbReference>
<dbReference type="InterPro" id="IPR001128">
    <property type="entry name" value="Cyt_P450"/>
</dbReference>
<keyword evidence="5 7" id="KW-0408">Iron</keyword>
<keyword evidence="10" id="KW-1185">Reference proteome</keyword>
<dbReference type="GO" id="GO:0004497">
    <property type="term" value="F:monooxygenase activity"/>
    <property type="evidence" value="ECO:0007669"/>
    <property type="project" value="UniProtKB-KW"/>
</dbReference>
<dbReference type="Proteomes" id="UP000005801">
    <property type="component" value="Unassembled WGS sequence"/>
</dbReference>
<name>A6GGL1_9BACT</name>
<dbReference type="PRINTS" id="PR00385">
    <property type="entry name" value="P450"/>
</dbReference>
<evidence type="ECO:0000256" key="8">
    <source>
        <dbReference type="RuleBase" id="RU000461"/>
    </source>
</evidence>
<dbReference type="PRINTS" id="PR00463">
    <property type="entry name" value="EP450I"/>
</dbReference>
<organism evidence="9 10">
    <name type="scientific">Plesiocystis pacifica SIR-1</name>
    <dbReference type="NCBI Taxonomy" id="391625"/>
    <lineage>
        <taxon>Bacteria</taxon>
        <taxon>Pseudomonadati</taxon>
        <taxon>Myxococcota</taxon>
        <taxon>Polyangia</taxon>
        <taxon>Nannocystales</taxon>
        <taxon>Nannocystaceae</taxon>
        <taxon>Plesiocystis</taxon>
    </lineage>
</organism>
<dbReference type="InterPro" id="IPR050196">
    <property type="entry name" value="Cytochrome_P450_Monoox"/>
</dbReference>
<comment type="similarity">
    <text evidence="1 8">Belongs to the cytochrome P450 family.</text>
</comment>
<dbReference type="STRING" id="391625.PPSIR1_18972"/>
<dbReference type="InterPro" id="IPR017972">
    <property type="entry name" value="Cyt_P450_CS"/>
</dbReference>
<dbReference type="Gene3D" id="1.10.630.10">
    <property type="entry name" value="Cytochrome P450"/>
    <property type="match status" value="1"/>
</dbReference>
<proteinExistence type="inferred from homology"/>
<dbReference type="PROSITE" id="PS00086">
    <property type="entry name" value="CYTOCHROME_P450"/>
    <property type="match status" value="1"/>
</dbReference>
<dbReference type="CDD" id="cd20620">
    <property type="entry name" value="CYP132-like"/>
    <property type="match status" value="1"/>
</dbReference>
<evidence type="ECO:0000256" key="5">
    <source>
        <dbReference type="ARBA" id="ARBA00023004"/>
    </source>
</evidence>
<dbReference type="InterPro" id="IPR036396">
    <property type="entry name" value="Cyt_P450_sf"/>
</dbReference>
<evidence type="ECO:0000313" key="9">
    <source>
        <dbReference type="EMBL" id="EDM74971.1"/>
    </source>
</evidence>
<evidence type="ECO:0000256" key="4">
    <source>
        <dbReference type="ARBA" id="ARBA00023002"/>
    </source>
</evidence>
<protein>
    <submittedName>
        <fullName evidence="9">Cytochrome P450 family protein</fullName>
    </submittedName>
</protein>